<proteinExistence type="inferred from homology"/>
<evidence type="ECO:0000256" key="5">
    <source>
        <dbReference type="ARBA" id="ARBA00023014"/>
    </source>
</evidence>
<organism evidence="9 10">
    <name type="scientific">Brumicola pallidula DSM 14239 = ACAM 615</name>
    <dbReference type="NCBI Taxonomy" id="1121922"/>
    <lineage>
        <taxon>Bacteria</taxon>
        <taxon>Pseudomonadati</taxon>
        <taxon>Pseudomonadota</taxon>
        <taxon>Gammaproteobacteria</taxon>
        <taxon>Alteromonadales</taxon>
        <taxon>Alteromonadaceae</taxon>
        <taxon>Brumicola</taxon>
    </lineage>
</organism>
<sequence>MGIITFIDINGQSKETIPTNEVNLMQLAVNNNILGIDAECGGCCSCATCHVVINNKLDIIPKAQGDELELLNFVPNKEDNSRLSCQVLIDETLNDLIVEVKSA</sequence>
<dbReference type="GO" id="GO:0046872">
    <property type="term" value="F:metal ion binding"/>
    <property type="evidence" value="ECO:0007669"/>
    <property type="project" value="UniProtKB-KW"/>
</dbReference>
<evidence type="ECO:0000256" key="6">
    <source>
        <dbReference type="ARBA" id="ARBA00023075"/>
    </source>
</evidence>
<evidence type="ECO:0000256" key="3">
    <source>
        <dbReference type="ARBA" id="ARBA00022723"/>
    </source>
</evidence>
<keyword evidence="4" id="KW-0408">Iron</keyword>
<dbReference type="PANTHER" id="PTHR23426">
    <property type="entry name" value="FERREDOXIN/ADRENODOXIN"/>
    <property type="match status" value="1"/>
</dbReference>
<keyword evidence="3" id="KW-0479">Metal-binding</keyword>
<dbReference type="Proteomes" id="UP000006251">
    <property type="component" value="Unassembled WGS sequence"/>
</dbReference>
<dbReference type="GO" id="GO:0051537">
    <property type="term" value="F:2 iron, 2 sulfur cluster binding"/>
    <property type="evidence" value="ECO:0007669"/>
    <property type="project" value="UniProtKB-KW"/>
</dbReference>
<evidence type="ECO:0000256" key="7">
    <source>
        <dbReference type="ARBA" id="ARBA00034078"/>
    </source>
</evidence>
<dbReference type="PRINTS" id="PR00355">
    <property type="entry name" value="ADRENODOXIN"/>
</dbReference>
<dbReference type="GO" id="GO:0009055">
    <property type="term" value="F:electron transfer activity"/>
    <property type="evidence" value="ECO:0007669"/>
    <property type="project" value="TreeGrafter"/>
</dbReference>
<dbReference type="InterPro" id="IPR036010">
    <property type="entry name" value="2Fe-2S_ferredoxin-like_sf"/>
</dbReference>
<dbReference type="GO" id="GO:0005829">
    <property type="term" value="C:cytosol"/>
    <property type="evidence" value="ECO:0007669"/>
    <property type="project" value="TreeGrafter"/>
</dbReference>
<dbReference type="GO" id="GO:0140647">
    <property type="term" value="P:P450-containing electron transport chain"/>
    <property type="evidence" value="ECO:0007669"/>
    <property type="project" value="InterPro"/>
</dbReference>
<comment type="cofactor">
    <cofactor evidence="7">
        <name>[2Fe-2S] cluster</name>
        <dbReference type="ChEBI" id="CHEBI:190135"/>
    </cofactor>
</comment>
<keyword evidence="2" id="KW-0001">2Fe-2S</keyword>
<reference evidence="10" key="1">
    <citation type="journal article" date="2014" name="Environ. Microbiol.">
        <title>Comparative genomics of the marine bacterial genus Glaciecola reveals the high degree of genomic diversity and genomic characteristic for cold adaptation.</title>
        <authorList>
            <person name="Qin Q.L."/>
            <person name="Xie B.B."/>
            <person name="Yu Y."/>
            <person name="Shu Y.L."/>
            <person name="Rong J.C."/>
            <person name="Zhang Y.J."/>
            <person name="Zhao D.L."/>
            <person name="Chen X.L."/>
            <person name="Zhang X.Y."/>
            <person name="Chen B."/>
            <person name="Zhou B.C."/>
            <person name="Zhang Y.Z."/>
        </authorList>
    </citation>
    <scope>NUCLEOTIDE SEQUENCE [LARGE SCALE GENOMIC DNA]</scope>
    <source>
        <strain evidence="10">ACAM 615</strain>
    </source>
</reference>
<dbReference type="SUPFAM" id="SSF54292">
    <property type="entry name" value="2Fe-2S ferredoxin-like"/>
    <property type="match status" value="1"/>
</dbReference>
<accession>K6ZFC6</accession>
<dbReference type="InterPro" id="IPR001055">
    <property type="entry name" value="Adrenodoxin-like"/>
</dbReference>
<comment type="caution">
    <text evidence="9">The sequence shown here is derived from an EMBL/GenBank/DDBJ whole genome shotgun (WGS) entry which is preliminary data.</text>
</comment>
<dbReference type="InterPro" id="IPR012675">
    <property type="entry name" value="Beta-grasp_dom_sf"/>
</dbReference>
<dbReference type="AlphaFoldDB" id="K6ZFC6"/>
<dbReference type="STRING" id="1121922.GCA_000428905_01918"/>
<name>K6ZFC6_9ALTE</name>
<evidence type="ECO:0000313" key="9">
    <source>
        <dbReference type="EMBL" id="GAC29057.1"/>
    </source>
</evidence>
<dbReference type="InterPro" id="IPR001041">
    <property type="entry name" value="2Fe-2S_ferredoxin-type"/>
</dbReference>
<protein>
    <submittedName>
        <fullName evidence="9">Rhodocoxin</fullName>
    </submittedName>
</protein>
<dbReference type="Pfam" id="PF00111">
    <property type="entry name" value="Fer2"/>
    <property type="match status" value="1"/>
</dbReference>
<dbReference type="PROSITE" id="PS51085">
    <property type="entry name" value="2FE2S_FER_2"/>
    <property type="match status" value="1"/>
</dbReference>
<dbReference type="OrthoDB" id="9799640at2"/>
<evidence type="ECO:0000256" key="4">
    <source>
        <dbReference type="ARBA" id="ARBA00023004"/>
    </source>
</evidence>
<keyword evidence="5" id="KW-0411">Iron-sulfur</keyword>
<comment type="similarity">
    <text evidence="1">Belongs to the adrenodoxin/putidaredoxin family.</text>
</comment>
<dbReference type="EMBL" id="BAEQ01000040">
    <property type="protein sequence ID" value="GAC29057.1"/>
    <property type="molecule type" value="Genomic_DNA"/>
</dbReference>
<dbReference type="RefSeq" id="WP_006011583.1">
    <property type="nucleotide sequence ID" value="NZ_BAEQ01000040.1"/>
</dbReference>
<keyword evidence="10" id="KW-1185">Reference proteome</keyword>
<evidence type="ECO:0000259" key="8">
    <source>
        <dbReference type="PROSITE" id="PS51085"/>
    </source>
</evidence>
<gene>
    <name evidence="9" type="primary">thcC</name>
    <name evidence="9" type="ORF">GPAL_2196</name>
</gene>
<keyword evidence="6" id="KW-0830">Ubiquinone</keyword>
<feature type="domain" description="2Fe-2S ferredoxin-type" evidence="8">
    <location>
        <begin position="2"/>
        <end position="103"/>
    </location>
</feature>
<evidence type="ECO:0000313" key="10">
    <source>
        <dbReference type="Proteomes" id="UP000006251"/>
    </source>
</evidence>
<evidence type="ECO:0000256" key="2">
    <source>
        <dbReference type="ARBA" id="ARBA00022714"/>
    </source>
</evidence>
<dbReference type="PANTHER" id="PTHR23426:SF65">
    <property type="entry name" value="FERREDOXIN-2, MITOCHONDRIAL"/>
    <property type="match status" value="1"/>
</dbReference>
<evidence type="ECO:0000256" key="1">
    <source>
        <dbReference type="ARBA" id="ARBA00010914"/>
    </source>
</evidence>
<dbReference type="Gene3D" id="3.10.20.30">
    <property type="match status" value="1"/>
</dbReference>